<keyword evidence="3" id="KW-1185">Reference proteome</keyword>
<reference evidence="2 3" key="1">
    <citation type="submission" date="2021-08" db="EMBL/GenBank/DDBJ databases">
        <title>WGS of actinomycetes from Thailand.</title>
        <authorList>
            <person name="Thawai C."/>
        </authorList>
    </citation>
    <scope>NUCLEOTIDE SEQUENCE [LARGE SCALE GENOMIC DNA]</scope>
    <source>
        <strain evidence="2 3">PLK6-54</strain>
    </source>
</reference>
<comment type="caution">
    <text evidence="2">The sequence shown here is derived from an EMBL/GenBank/DDBJ whole genome shotgun (WGS) entry which is preliminary data.</text>
</comment>
<evidence type="ECO:0000313" key="2">
    <source>
        <dbReference type="EMBL" id="MBY8879172.1"/>
    </source>
</evidence>
<dbReference type="Gene3D" id="3.30.1240.10">
    <property type="match status" value="1"/>
</dbReference>
<dbReference type="PANTHER" id="PTHR10000">
    <property type="entry name" value="PHOSPHOSERINE PHOSPHATASE"/>
    <property type="match status" value="1"/>
</dbReference>
<dbReference type="SUPFAM" id="SSF56784">
    <property type="entry name" value="HAD-like"/>
    <property type="match status" value="1"/>
</dbReference>
<feature type="compositionally biased region" description="Low complexity" evidence="1">
    <location>
        <begin position="26"/>
        <end position="37"/>
    </location>
</feature>
<gene>
    <name evidence="2" type="ORF">K7862_16225</name>
</gene>
<name>A0ABS7Q7N5_9ACTN</name>
<dbReference type="RefSeq" id="WP_222963308.1">
    <property type="nucleotide sequence ID" value="NZ_JAINZZ010000017.1"/>
</dbReference>
<proteinExistence type="predicted"/>
<dbReference type="Pfam" id="PF08282">
    <property type="entry name" value="Hydrolase_3"/>
    <property type="match status" value="1"/>
</dbReference>
<feature type="region of interest" description="Disordered" evidence="1">
    <location>
        <begin position="1"/>
        <end position="41"/>
    </location>
</feature>
<evidence type="ECO:0000256" key="1">
    <source>
        <dbReference type="SAM" id="MobiDB-lite"/>
    </source>
</evidence>
<keyword evidence="2" id="KW-0378">Hydrolase</keyword>
<protein>
    <submittedName>
        <fullName evidence="2">HAD hydrolase family protein</fullName>
    </submittedName>
</protein>
<dbReference type="InterPro" id="IPR036412">
    <property type="entry name" value="HAD-like_sf"/>
</dbReference>
<dbReference type="EMBL" id="JAINZZ010000017">
    <property type="protein sequence ID" value="MBY8879172.1"/>
    <property type="molecule type" value="Genomic_DNA"/>
</dbReference>
<dbReference type="PANTHER" id="PTHR10000:SF8">
    <property type="entry name" value="HAD SUPERFAMILY HYDROLASE-LIKE, TYPE 3"/>
    <property type="match status" value="1"/>
</dbReference>
<evidence type="ECO:0000313" key="3">
    <source>
        <dbReference type="Proteomes" id="UP000778578"/>
    </source>
</evidence>
<dbReference type="GO" id="GO:0016787">
    <property type="term" value="F:hydrolase activity"/>
    <property type="evidence" value="ECO:0007669"/>
    <property type="project" value="UniProtKB-KW"/>
</dbReference>
<feature type="compositionally biased region" description="Polar residues" evidence="1">
    <location>
        <begin position="1"/>
        <end position="11"/>
    </location>
</feature>
<accession>A0ABS7Q7N5</accession>
<dbReference type="Gene3D" id="3.40.50.1000">
    <property type="entry name" value="HAD superfamily/HAD-like"/>
    <property type="match status" value="1"/>
</dbReference>
<sequence>MGIVTSATEPTGPSEPADPYPDAHHPVATPATVLPAPHESFDDPAPRLIATDLDGTLLRDDKTVSPRTTAALAAAEAAGIEVFFVTGRPARWMGVVSDHLASHGMGIVGNGAAVFDLRSGTLIEAFPLPESDALAVAHALREAVPGTAFAVERTALFRREPGYEALEPDDPGACAPIDVLLAEDRAHPILKLLAKHPSIDPDDFLATALAVAGPHAEITRSSETALLEISGAGVSKATTLAKCCAERGVTADEVVAFGDMPNDLAMLSWAGTSYAVANAHPRVLAATVFHTASNEEDGVAQVIERIVAARRR</sequence>
<dbReference type="Proteomes" id="UP000778578">
    <property type="component" value="Unassembled WGS sequence"/>
</dbReference>
<organism evidence="2 3">
    <name type="scientific">Actinacidiphila acidipaludis</name>
    <dbReference type="NCBI Taxonomy" id="2873382"/>
    <lineage>
        <taxon>Bacteria</taxon>
        <taxon>Bacillati</taxon>
        <taxon>Actinomycetota</taxon>
        <taxon>Actinomycetes</taxon>
        <taxon>Kitasatosporales</taxon>
        <taxon>Streptomycetaceae</taxon>
        <taxon>Actinacidiphila</taxon>
    </lineage>
</organism>
<dbReference type="InterPro" id="IPR023214">
    <property type="entry name" value="HAD_sf"/>
</dbReference>